<organism evidence="1 2">
    <name type="scientific">Paenibacillus silvae</name>
    <dbReference type="NCBI Taxonomy" id="1325358"/>
    <lineage>
        <taxon>Bacteria</taxon>
        <taxon>Bacillati</taxon>
        <taxon>Bacillota</taxon>
        <taxon>Bacilli</taxon>
        <taxon>Bacillales</taxon>
        <taxon>Paenibacillaceae</taxon>
        <taxon>Paenibacillus</taxon>
    </lineage>
</organism>
<reference evidence="2" key="1">
    <citation type="journal article" date="2019" name="Int. J. Syst. Evol. Microbiol.">
        <title>The Global Catalogue of Microorganisms (GCM) 10K type strain sequencing project: providing services to taxonomists for standard genome sequencing and annotation.</title>
        <authorList>
            <consortium name="The Broad Institute Genomics Platform"/>
            <consortium name="The Broad Institute Genome Sequencing Center for Infectious Disease"/>
            <person name="Wu L."/>
            <person name="Ma J."/>
        </authorList>
    </citation>
    <scope>NUCLEOTIDE SEQUENCE [LARGE SCALE GENOMIC DNA]</scope>
    <source>
        <strain evidence="2">CGMCC 1.12770</strain>
    </source>
</reference>
<dbReference type="Proteomes" id="UP000652153">
    <property type="component" value="Unassembled WGS sequence"/>
</dbReference>
<proteinExistence type="predicted"/>
<sequence>MPTINCYKCKKDMLIDEPGGVEYVTEGLEIIFSPEGEIVSIDDSKKKISHNVCPER</sequence>
<dbReference type="RefSeq" id="WP_188591329.1">
    <property type="nucleotide sequence ID" value="NZ_BMFU01000001.1"/>
</dbReference>
<evidence type="ECO:0000313" key="2">
    <source>
        <dbReference type="Proteomes" id="UP000652153"/>
    </source>
</evidence>
<accession>A0ABQ1Z2W6</accession>
<name>A0ABQ1Z2W6_9BACL</name>
<comment type="caution">
    <text evidence="1">The sequence shown here is derived from an EMBL/GenBank/DDBJ whole genome shotgun (WGS) entry which is preliminary data.</text>
</comment>
<evidence type="ECO:0000313" key="1">
    <source>
        <dbReference type="EMBL" id="GGH45947.1"/>
    </source>
</evidence>
<dbReference type="EMBL" id="BMFU01000001">
    <property type="protein sequence ID" value="GGH45947.1"/>
    <property type="molecule type" value="Genomic_DNA"/>
</dbReference>
<gene>
    <name evidence="1" type="ORF">GCM10008014_08300</name>
</gene>
<protein>
    <submittedName>
        <fullName evidence="1">Uncharacterized protein</fullName>
    </submittedName>
</protein>
<keyword evidence="2" id="KW-1185">Reference proteome</keyword>